<feature type="compositionally biased region" description="Basic and acidic residues" evidence="3">
    <location>
        <begin position="34"/>
        <end position="43"/>
    </location>
</feature>
<accession>M4BGL2</accession>
<dbReference type="Gene3D" id="3.40.50.300">
    <property type="entry name" value="P-loop containing nucleotide triphosphate hydrolases"/>
    <property type="match status" value="1"/>
</dbReference>
<dbReference type="HOGENOM" id="CLU_193321_0_0_1"/>
<protein>
    <submittedName>
        <fullName evidence="4">Uncharacterized protein</fullName>
    </submittedName>
</protein>
<organism evidence="4 5">
    <name type="scientific">Hyaloperonospora arabidopsidis (strain Emoy2)</name>
    <name type="common">Downy mildew agent</name>
    <name type="synonym">Peronospora arabidopsidis</name>
    <dbReference type="NCBI Taxonomy" id="559515"/>
    <lineage>
        <taxon>Eukaryota</taxon>
        <taxon>Sar</taxon>
        <taxon>Stramenopiles</taxon>
        <taxon>Oomycota</taxon>
        <taxon>Peronosporomycetes</taxon>
        <taxon>Peronosporales</taxon>
        <taxon>Peronosporaceae</taxon>
        <taxon>Hyaloperonospora</taxon>
    </lineage>
</organism>
<dbReference type="GO" id="GO:0005525">
    <property type="term" value="F:GTP binding"/>
    <property type="evidence" value="ECO:0007669"/>
    <property type="project" value="UniProtKB-KW"/>
</dbReference>
<reference evidence="5" key="1">
    <citation type="journal article" date="2010" name="Science">
        <title>Signatures of adaptation to obligate biotrophy in the Hyaloperonospora arabidopsidis genome.</title>
        <authorList>
            <person name="Baxter L."/>
            <person name="Tripathy S."/>
            <person name="Ishaque N."/>
            <person name="Boot N."/>
            <person name="Cabral A."/>
            <person name="Kemen E."/>
            <person name="Thines M."/>
            <person name="Ah-Fong A."/>
            <person name="Anderson R."/>
            <person name="Badejoko W."/>
            <person name="Bittner-Eddy P."/>
            <person name="Boore J.L."/>
            <person name="Chibucos M.C."/>
            <person name="Coates M."/>
            <person name="Dehal P."/>
            <person name="Delehaunty K."/>
            <person name="Dong S."/>
            <person name="Downton P."/>
            <person name="Dumas B."/>
            <person name="Fabro G."/>
            <person name="Fronick C."/>
            <person name="Fuerstenberg S.I."/>
            <person name="Fulton L."/>
            <person name="Gaulin E."/>
            <person name="Govers F."/>
            <person name="Hughes L."/>
            <person name="Humphray S."/>
            <person name="Jiang R.H."/>
            <person name="Judelson H."/>
            <person name="Kamoun S."/>
            <person name="Kyung K."/>
            <person name="Meijer H."/>
            <person name="Minx P."/>
            <person name="Morris P."/>
            <person name="Nelson J."/>
            <person name="Phuntumart V."/>
            <person name="Qutob D."/>
            <person name="Rehmany A."/>
            <person name="Rougon-Cardoso A."/>
            <person name="Ryden P."/>
            <person name="Torto-Alalibo T."/>
            <person name="Studholme D."/>
            <person name="Wang Y."/>
            <person name="Win J."/>
            <person name="Wood J."/>
            <person name="Clifton S.W."/>
            <person name="Rogers J."/>
            <person name="Van den Ackerveken G."/>
            <person name="Jones J.D."/>
            <person name="McDowell J.M."/>
            <person name="Beynon J."/>
            <person name="Tyler B.M."/>
        </authorList>
    </citation>
    <scope>NUCLEOTIDE SEQUENCE [LARGE SCALE GENOMIC DNA]</scope>
    <source>
        <strain evidence="5">Emoy2</strain>
    </source>
</reference>
<dbReference type="PROSITE" id="PS01156">
    <property type="entry name" value="TONB_DEPENDENT_REC_2"/>
    <property type="match status" value="1"/>
</dbReference>
<dbReference type="EMBL" id="JH598234">
    <property type="status" value="NOT_ANNOTATED_CDS"/>
    <property type="molecule type" value="Genomic_DNA"/>
</dbReference>
<dbReference type="InterPro" id="IPR006689">
    <property type="entry name" value="Small_GTPase_ARF/SAR"/>
</dbReference>
<evidence type="ECO:0000256" key="1">
    <source>
        <dbReference type="ARBA" id="ARBA00022741"/>
    </source>
</evidence>
<dbReference type="InterPro" id="IPR027417">
    <property type="entry name" value="P-loop_NTPase"/>
</dbReference>
<keyword evidence="2" id="KW-0342">GTP-binding</keyword>
<evidence type="ECO:0000256" key="2">
    <source>
        <dbReference type="ARBA" id="ARBA00023134"/>
    </source>
</evidence>
<dbReference type="Pfam" id="PF00025">
    <property type="entry name" value="Arf"/>
    <property type="match status" value="1"/>
</dbReference>
<evidence type="ECO:0000256" key="3">
    <source>
        <dbReference type="SAM" id="MobiDB-lite"/>
    </source>
</evidence>
<keyword evidence="5" id="KW-1185">Reference proteome</keyword>
<dbReference type="Proteomes" id="UP000011713">
    <property type="component" value="Unassembled WGS sequence"/>
</dbReference>
<dbReference type="InterPro" id="IPR010917">
    <property type="entry name" value="TonB_rcpt_CS"/>
</dbReference>
<dbReference type="GO" id="GO:0003924">
    <property type="term" value="F:GTPase activity"/>
    <property type="evidence" value="ECO:0007669"/>
    <property type="project" value="InterPro"/>
</dbReference>
<dbReference type="VEuPathDB" id="FungiDB:HpaG805433"/>
<reference evidence="4" key="2">
    <citation type="submission" date="2015-06" db="UniProtKB">
        <authorList>
            <consortium name="EnsemblProtists"/>
        </authorList>
    </citation>
    <scope>IDENTIFICATION</scope>
    <source>
        <strain evidence="4">Emoy2</strain>
    </source>
</reference>
<proteinExistence type="predicted"/>
<name>M4BGL2_HYAAE</name>
<evidence type="ECO:0000313" key="5">
    <source>
        <dbReference type="Proteomes" id="UP000011713"/>
    </source>
</evidence>
<keyword evidence="1" id="KW-0547">Nucleotide-binding</keyword>
<feature type="region of interest" description="Disordered" evidence="3">
    <location>
        <begin position="34"/>
        <end position="64"/>
    </location>
</feature>
<dbReference type="SUPFAM" id="SSF52540">
    <property type="entry name" value="P-loop containing nucleoside triphosphate hydrolases"/>
    <property type="match status" value="1"/>
</dbReference>
<dbReference type="EnsemblProtists" id="HpaT805433">
    <property type="protein sequence ID" value="HpaP805433"/>
    <property type="gene ID" value="HpaG805433"/>
</dbReference>
<dbReference type="InParanoid" id="M4BGL2"/>
<dbReference type="AlphaFoldDB" id="M4BGL2"/>
<evidence type="ECO:0000313" key="4">
    <source>
        <dbReference type="EnsemblProtists" id="HpaP805433"/>
    </source>
</evidence>
<sequence>MDKIRPLWRHYYQNTRSLIFVVDINDDDHVDAERGRAAPRAERVNSAPHAEQGRAAGLSAAGVF</sequence>